<keyword evidence="4 11" id="KW-0436">Ligase</keyword>
<dbReference type="GO" id="GO:0000049">
    <property type="term" value="F:tRNA binding"/>
    <property type="evidence" value="ECO:0007669"/>
    <property type="project" value="InterPro"/>
</dbReference>
<name>A0A109UX96_9SACH</name>
<dbReference type="HAMAP" id="MF_00022">
    <property type="entry name" value="Glu_tRNA_synth_type1"/>
    <property type="match status" value="1"/>
</dbReference>
<dbReference type="GO" id="GO:0006424">
    <property type="term" value="P:glutamyl-tRNA aminoacylation"/>
    <property type="evidence" value="ECO:0007669"/>
    <property type="project" value="InterPro"/>
</dbReference>
<dbReference type="AlphaFoldDB" id="A0A109UX96"/>
<evidence type="ECO:0000256" key="3">
    <source>
        <dbReference type="ARBA" id="ARBA00012835"/>
    </source>
</evidence>
<evidence type="ECO:0000256" key="7">
    <source>
        <dbReference type="ARBA" id="ARBA00022917"/>
    </source>
</evidence>
<dbReference type="EMBL" id="CP014242">
    <property type="protein sequence ID" value="AMD18832.1"/>
    <property type="molecule type" value="Genomic_DNA"/>
</dbReference>
<dbReference type="PANTHER" id="PTHR43311:SF2">
    <property type="entry name" value="GLUTAMATE--TRNA LIGASE, MITOCHONDRIAL-RELATED"/>
    <property type="match status" value="1"/>
</dbReference>
<comment type="similarity">
    <text evidence="2">Belongs to the class-I aminoacyl-tRNA synthetase family. Glutamate--tRNA ligase type 1 subfamily.</text>
</comment>
<evidence type="ECO:0000256" key="5">
    <source>
        <dbReference type="ARBA" id="ARBA00022741"/>
    </source>
</evidence>
<keyword evidence="5 11" id="KW-0547">Nucleotide-binding</keyword>
<dbReference type="InterPro" id="IPR020058">
    <property type="entry name" value="Glu/Gln-tRNA-synth_Ib_cat-dom"/>
</dbReference>
<dbReference type="Pfam" id="PF19269">
    <property type="entry name" value="Anticodon_2"/>
    <property type="match status" value="1"/>
</dbReference>
<dbReference type="PRINTS" id="PR00987">
    <property type="entry name" value="TRNASYNTHGLU"/>
</dbReference>
<evidence type="ECO:0000256" key="4">
    <source>
        <dbReference type="ARBA" id="ARBA00022598"/>
    </source>
</evidence>
<sequence>MVLLTLTRPASSLVTPKKVLSSLKNLPSTRKSAKDVHPKTPARTRFAPSPTGFLHLGSLRTALYNYLLAKNTGGQFLLRLEDTDRKRLVPGAEENIYNTLRWAGIKYDEGPGVNEVYGPYRQSERTGIYAKYSELLIKSGHAYRCFCTKERLNSLKESAMALIPPTTVTYDRKCAKLSAEEEQELLNRKIPYTIRFRSPKVYDTFHDLLHGELNLQPQVNLSDIRYDDIILVKSDNLPTYHFANVVDDHLMKITHVVRGEEWMLSTPKHIALYKAFGWQPPQFVHIPLLTTTGDKKLSKRNRDTNIDSLREKGFLPEALVNFCVLFGWSAPRELAEAQRECFTLSELETLFSLNYLAKGNAKVDDSKLLFFNKHYMTSRLKDADQLKELSLNLYIKLRNKYPELSPSKVENIVKVIGPNLTTIYDAETQFQYLFTKPNYANNKHFDEFKANYNKQDVDAVLSKFQCRLTDDNMNNLINEIAKQDKIPKKMIFECLRFALAASCPGLKLPALASLLGIEESKCRILDALHMEL</sequence>
<dbReference type="OrthoDB" id="428822at2759"/>
<dbReference type="Gene3D" id="3.40.50.620">
    <property type="entry name" value="HUPs"/>
    <property type="match status" value="1"/>
</dbReference>
<keyword evidence="8 11" id="KW-0030">Aminoacyl-tRNA synthetase</keyword>
<dbReference type="SUPFAM" id="SSF48163">
    <property type="entry name" value="An anticodon-binding domain of class I aminoacyl-tRNA synthetases"/>
    <property type="match status" value="1"/>
</dbReference>
<dbReference type="GO" id="GO:0004818">
    <property type="term" value="F:glutamate-tRNA ligase activity"/>
    <property type="evidence" value="ECO:0007669"/>
    <property type="project" value="UniProtKB-EC"/>
</dbReference>
<dbReference type="RefSeq" id="XP_017985828.1">
    <property type="nucleotide sequence ID" value="XM_018130076.1"/>
</dbReference>
<dbReference type="InterPro" id="IPR020751">
    <property type="entry name" value="aa-tRNA-synth_I_codon-bd_sub2"/>
</dbReference>
<evidence type="ECO:0000256" key="8">
    <source>
        <dbReference type="ARBA" id="ARBA00023146"/>
    </source>
</evidence>
<dbReference type="GO" id="GO:0005524">
    <property type="term" value="F:ATP binding"/>
    <property type="evidence" value="ECO:0007669"/>
    <property type="project" value="UniProtKB-KW"/>
</dbReference>
<accession>A0A109UX96</accession>
<dbReference type="EC" id="6.1.1.17" evidence="3"/>
<gene>
    <name evidence="14" type="ORF">AW171_hschr2354</name>
</gene>
<feature type="domain" description="Glutamyl/glutaminyl-tRNA synthetase class Ib catalytic" evidence="12">
    <location>
        <begin position="43"/>
        <end position="368"/>
    </location>
</feature>
<keyword evidence="7 11" id="KW-0648">Protein biosynthesis</keyword>
<keyword evidence="15" id="KW-1185">Reference proteome</keyword>
<evidence type="ECO:0000259" key="13">
    <source>
        <dbReference type="Pfam" id="PF19269"/>
    </source>
</evidence>
<dbReference type="PANTHER" id="PTHR43311">
    <property type="entry name" value="GLUTAMATE--TRNA LIGASE"/>
    <property type="match status" value="1"/>
</dbReference>
<evidence type="ECO:0000259" key="12">
    <source>
        <dbReference type="Pfam" id="PF00749"/>
    </source>
</evidence>
<protein>
    <recommendedName>
        <fullName evidence="10">Glutamate--tRNA ligase, mitochondrial</fullName>
        <ecNumber evidence="3">6.1.1.17</ecNumber>
    </recommendedName>
    <alternativeName>
        <fullName evidence="9">Glutamyl-tRNA synthetase</fullName>
    </alternativeName>
</protein>
<dbReference type="GeneID" id="28722009"/>
<evidence type="ECO:0000256" key="6">
    <source>
        <dbReference type="ARBA" id="ARBA00022840"/>
    </source>
</evidence>
<proteinExistence type="inferred from homology"/>
<dbReference type="InterPro" id="IPR000924">
    <property type="entry name" value="Glu/Gln-tRNA-synth"/>
</dbReference>
<evidence type="ECO:0000256" key="1">
    <source>
        <dbReference type="ARBA" id="ARBA00004173"/>
    </source>
</evidence>
<reference evidence="14 15" key="1">
    <citation type="submission" date="2016-01" db="EMBL/GenBank/DDBJ databases">
        <title>Genome sequence of the yeast Holleya sinecauda.</title>
        <authorList>
            <person name="Dietrich F.S."/>
        </authorList>
    </citation>
    <scope>NUCLEOTIDE SEQUENCE [LARGE SCALE GENOMIC DNA]</scope>
    <source>
        <strain evidence="14 15">ATCC 58844</strain>
    </source>
</reference>
<evidence type="ECO:0000256" key="2">
    <source>
        <dbReference type="ARBA" id="ARBA00007894"/>
    </source>
</evidence>
<dbReference type="InterPro" id="IPR045462">
    <property type="entry name" value="aa-tRNA-synth_I_cd-bd"/>
</dbReference>
<dbReference type="FunFam" id="3.40.50.620:FF:000045">
    <property type="entry name" value="Glutamate--tRNA ligase, mitochondrial"/>
    <property type="match status" value="1"/>
</dbReference>
<dbReference type="Gene3D" id="1.10.10.350">
    <property type="match status" value="1"/>
</dbReference>
<organism evidence="14 15">
    <name type="scientific">Eremothecium sinecaudum</name>
    <dbReference type="NCBI Taxonomy" id="45286"/>
    <lineage>
        <taxon>Eukaryota</taxon>
        <taxon>Fungi</taxon>
        <taxon>Dikarya</taxon>
        <taxon>Ascomycota</taxon>
        <taxon>Saccharomycotina</taxon>
        <taxon>Saccharomycetes</taxon>
        <taxon>Saccharomycetales</taxon>
        <taxon>Saccharomycetaceae</taxon>
        <taxon>Eremothecium</taxon>
    </lineage>
</organism>
<dbReference type="SUPFAM" id="SSF52374">
    <property type="entry name" value="Nucleotidylyl transferase"/>
    <property type="match status" value="1"/>
</dbReference>
<feature type="domain" description="Aminoacyl-tRNA synthetase class I anticodon-binding" evidence="13">
    <location>
        <begin position="402"/>
        <end position="527"/>
    </location>
</feature>
<dbReference type="Pfam" id="PF00749">
    <property type="entry name" value="tRNA-synt_1c"/>
    <property type="match status" value="1"/>
</dbReference>
<comment type="subcellular location">
    <subcellularLocation>
        <location evidence="1">Mitochondrion</location>
    </subcellularLocation>
</comment>
<dbReference type="InterPro" id="IPR004527">
    <property type="entry name" value="Glu-tRNA-ligase_bac/mito"/>
</dbReference>
<dbReference type="STRING" id="45286.A0A109UX96"/>
<evidence type="ECO:0000313" key="14">
    <source>
        <dbReference type="EMBL" id="AMD18832.1"/>
    </source>
</evidence>
<dbReference type="Proteomes" id="UP000243052">
    <property type="component" value="Chromosome ii"/>
</dbReference>
<evidence type="ECO:0000313" key="15">
    <source>
        <dbReference type="Proteomes" id="UP000243052"/>
    </source>
</evidence>
<dbReference type="InterPro" id="IPR049940">
    <property type="entry name" value="GluQ/Sye"/>
</dbReference>
<dbReference type="InterPro" id="IPR033910">
    <property type="entry name" value="GluRS_core"/>
</dbReference>
<evidence type="ECO:0000256" key="11">
    <source>
        <dbReference type="RuleBase" id="RU363037"/>
    </source>
</evidence>
<dbReference type="GO" id="GO:0008270">
    <property type="term" value="F:zinc ion binding"/>
    <property type="evidence" value="ECO:0007669"/>
    <property type="project" value="InterPro"/>
</dbReference>
<evidence type="ECO:0000256" key="10">
    <source>
        <dbReference type="ARBA" id="ARBA00072917"/>
    </source>
</evidence>
<dbReference type="CDD" id="cd00808">
    <property type="entry name" value="GluRS_core"/>
    <property type="match status" value="1"/>
</dbReference>
<keyword evidence="6 11" id="KW-0067">ATP-binding</keyword>
<dbReference type="InterPro" id="IPR014729">
    <property type="entry name" value="Rossmann-like_a/b/a_fold"/>
</dbReference>
<evidence type="ECO:0000256" key="9">
    <source>
        <dbReference type="ARBA" id="ARBA00030865"/>
    </source>
</evidence>
<dbReference type="NCBIfam" id="TIGR00464">
    <property type="entry name" value="gltX_bact"/>
    <property type="match status" value="1"/>
</dbReference>
<dbReference type="GO" id="GO:0005739">
    <property type="term" value="C:mitochondrion"/>
    <property type="evidence" value="ECO:0007669"/>
    <property type="project" value="UniProtKB-SubCell"/>
</dbReference>
<dbReference type="InterPro" id="IPR008925">
    <property type="entry name" value="aa_tRNA-synth_I_cd-bd_sf"/>
</dbReference>